<dbReference type="EMBL" id="CABIKO010000067">
    <property type="protein sequence ID" value="VVA23049.1"/>
    <property type="molecule type" value="Genomic_DNA"/>
</dbReference>
<dbReference type="AlphaFoldDB" id="A0A5E4F7D6"/>
<evidence type="ECO:0000256" key="1">
    <source>
        <dbReference type="SAM" id="MobiDB-lite"/>
    </source>
</evidence>
<gene>
    <name evidence="2" type="ORF">ALMOND_2B018314</name>
</gene>
<name>A0A5E4F7D6_PRUDU</name>
<feature type="region of interest" description="Disordered" evidence="1">
    <location>
        <begin position="52"/>
        <end position="83"/>
    </location>
</feature>
<reference evidence="3" key="1">
    <citation type="journal article" date="2020" name="Plant J.">
        <title>Transposons played a major role in the diversification between the closely related almond and peach genomes: results from the almond genome sequence.</title>
        <authorList>
            <person name="Alioto T."/>
            <person name="Alexiou K.G."/>
            <person name="Bardil A."/>
            <person name="Barteri F."/>
            <person name="Castanera R."/>
            <person name="Cruz F."/>
            <person name="Dhingra A."/>
            <person name="Duval H."/>
            <person name="Fernandez I Marti A."/>
            <person name="Frias L."/>
            <person name="Galan B."/>
            <person name="Garcia J.L."/>
            <person name="Howad W."/>
            <person name="Gomez-Garrido J."/>
            <person name="Gut M."/>
            <person name="Julca I."/>
            <person name="Morata J."/>
            <person name="Puigdomenech P."/>
            <person name="Ribeca P."/>
            <person name="Rubio Cabetas M.J."/>
            <person name="Vlasova A."/>
            <person name="Wirthensohn M."/>
            <person name="Garcia-Mas J."/>
            <person name="Gabaldon T."/>
            <person name="Casacuberta J.M."/>
            <person name="Arus P."/>
        </authorList>
    </citation>
    <scope>NUCLEOTIDE SEQUENCE [LARGE SCALE GENOMIC DNA]</scope>
    <source>
        <strain evidence="3">cv. Texas</strain>
    </source>
</reference>
<accession>A0A5E4F7D6</accession>
<sequence>MGHCCPTWFWLRLYNGKEPERGFNEPAAEPGSLILDGSIVYSSEFIQDILGQGNGENLIPEPSPSQTPEEAAGPESVQATTGHGIGIPTYEIFEPITAPEQATDTNYGQKVPEQATISEEDRVLLQLSSAKQLLQLRDETHASNAAKQAKQTLRT</sequence>
<dbReference type="Proteomes" id="UP000327085">
    <property type="component" value="Chromosome 6"/>
</dbReference>
<evidence type="ECO:0000313" key="3">
    <source>
        <dbReference type="Proteomes" id="UP000327085"/>
    </source>
</evidence>
<dbReference type="InParanoid" id="A0A5E4F7D6"/>
<protein>
    <submittedName>
        <fullName evidence="2">PREDICTED: PRUPE_4G278400</fullName>
    </submittedName>
</protein>
<organism evidence="2 3">
    <name type="scientific">Prunus dulcis</name>
    <name type="common">Almond</name>
    <name type="synonym">Amygdalus dulcis</name>
    <dbReference type="NCBI Taxonomy" id="3755"/>
    <lineage>
        <taxon>Eukaryota</taxon>
        <taxon>Viridiplantae</taxon>
        <taxon>Streptophyta</taxon>
        <taxon>Embryophyta</taxon>
        <taxon>Tracheophyta</taxon>
        <taxon>Spermatophyta</taxon>
        <taxon>Magnoliopsida</taxon>
        <taxon>eudicotyledons</taxon>
        <taxon>Gunneridae</taxon>
        <taxon>Pentapetalae</taxon>
        <taxon>rosids</taxon>
        <taxon>fabids</taxon>
        <taxon>Rosales</taxon>
        <taxon>Rosaceae</taxon>
        <taxon>Amygdaloideae</taxon>
        <taxon>Amygdaleae</taxon>
        <taxon>Prunus</taxon>
    </lineage>
</organism>
<dbReference type="Gramene" id="VVA23049">
    <property type="protein sequence ID" value="VVA23049"/>
    <property type="gene ID" value="Prudul26B018314"/>
</dbReference>
<proteinExistence type="predicted"/>
<evidence type="ECO:0000313" key="2">
    <source>
        <dbReference type="EMBL" id="VVA23049.1"/>
    </source>
</evidence>